<dbReference type="PANTHER" id="PTHR24114">
    <property type="entry name" value="LEUCINE RICH REPEAT FAMILY PROTEIN"/>
    <property type="match status" value="1"/>
</dbReference>
<dbReference type="PANTHER" id="PTHR24114:SF2">
    <property type="entry name" value="F-BOX DOMAIN-CONTAINING PROTEIN-RELATED"/>
    <property type="match status" value="1"/>
</dbReference>
<name>A0A3R7NL91_TRYRA</name>
<reference evidence="1 2" key="1">
    <citation type="journal article" date="2018" name="BMC Genomics">
        <title>Genomic comparison of Trypanosoma conorhini and Trypanosoma rangeli to Trypanosoma cruzi strains of high and low virulence.</title>
        <authorList>
            <person name="Bradwell K.R."/>
            <person name="Koparde V.N."/>
            <person name="Matveyev A.V."/>
            <person name="Serrano M.G."/>
            <person name="Alves J.M."/>
            <person name="Parikh H."/>
            <person name="Huang B."/>
            <person name="Lee V."/>
            <person name="Espinosa-Alvarez O."/>
            <person name="Ortiz P.A."/>
            <person name="Costa-Martins A.G."/>
            <person name="Teixeira M.M."/>
            <person name="Buck G.A."/>
        </authorList>
    </citation>
    <scope>NUCLEOTIDE SEQUENCE [LARGE SCALE GENOMIC DNA]</scope>
    <source>
        <strain evidence="1 2">AM80</strain>
    </source>
</reference>
<organism evidence="1 2">
    <name type="scientific">Trypanosoma rangeli</name>
    <dbReference type="NCBI Taxonomy" id="5698"/>
    <lineage>
        <taxon>Eukaryota</taxon>
        <taxon>Discoba</taxon>
        <taxon>Euglenozoa</taxon>
        <taxon>Kinetoplastea</taxon>
        <taxon>Metakinetoplastina</taxon>
        <taxon>Trypanosomatida</taxon>
        <taxon>Trypanosomatidae</taxon>
        <taxon>Trypanosoma</taxon>
        <taxon>Herpetosoma</taxon>
    </lineage>
</organism>
<dbReference type="OrthoDB" id="245638at2759"/>
<dbReference type="InterPro" id="IPR052394">
    <property type="entry name" value="LRR-containing"/>
</dbReference>
<dbReference type="SUPFAM" id="SSF52047">
    <property type="entry name" value="RNI-like"/>
    <property type="match status" value="1"/>
</dbReference>
<evidence type="ECO:0000313" key="2">
    <source>
        <dbReference type="Proteomes" id="UP000283634"/>
    </source>
</evidence>
<evidence type="ECO:0000313" key="1">
    <source>
        <dbReference type="EMBL" id="RNF04292.1"/>
    </source>
</evidence>
<comment type="caution">
    <text evidence="1">The sequence shown here is derived from an EMBL/GenBank/DDBJ whole genome shotgun (WGS) entry which is preliminary data.</text>
</comment>
<dbReference type="Proteomes" id="UP000283634">
    <property type="component" value="Unassembled WGS sequence"/>
</dbReference>
<dbReference type="InterPro" id="IPR032675">
    <property type="entry name" value="LRR_dom_sf"/>
</dbReference>
<dbReference type="OMA" id="LQHCSCN"/>
<dbReference type="EMBL" id="MKGL01000167">
    <property type="protein sequence ID" value="RNF04292.1"/>
    <property type="molecule type" value="Genomic_DNA"/>
</dbReference>
<keyword evidence="2" id="KW-1185">Reference proteome</keyword>
<dbReference type="Gene3D" id="3.80.10.10">
    <property type="entry name" value="Ribonuclease Inhibitor"/>
    <property type="match status" value="3"/>
</dbReference>
<dbReference type="AlphaFoldDB" id="A0A3R7NL91"/>
<protein>
    <submittedName>
        <fullName evidence="1">Putative leucine-richprotein</fullName>
    </submittedName>
</protein>
<dbReference type="Pfam" id="PF13516">
    <property type="entry name" value="LRR_6"/>
    <property type="match status" value="4"/>
</dbReference>
<proteinExistence type="predicted"/>
<dbReference type="SMART" id="SM00368">
    <property type="entry name" value="LRR_RI"/>
    <property type="match status" value="5"/>
</dbReference>
<dbReference type="GeneID" id="40329138"/>
<sequence length="396" mass="43308">MTSSHSSAGSEESEELCVLVAYEEVAPTKTKEQLIKEQLQELYDYKFPVFEPPEDDPSGKLAYLDACENLHKESFMKFPTKSVAQRIYDGKELLDLSFFGLRKKGSIALAAALRVNLSIKTLTLVGNHITPTGGMEIARSLSESKTVTSLDFSQNRLGARDPGETVRGGAVVSELLRTGNILKTLLLRENGLGDQHVAEFVEAAIDNTELYSLDLSFNKIGYLGAMDLAQIFSRNADLREINLEWNQFQTMGSCYILKEGLLVNNTIKRFNLSSDGLDDTCAQLVGRIIGENAIEEIIIAHNRIGPSGAEAIAKGLLATSALTTLNLDDNPLQSEGCSALIRVAAEAGTLKHLSLQHCRCSAEVVSEAEKLVREVRQDIVILISEDCCPQKSNVDI</sequence>
<dbReference type="InterPro" id="IPR001611">
    <property type="entry name" value="Leu-rich_rpt"/>
</dbReference>
<accession>A0A3R7NL91</accession>
<gene>
    <name evidence="1" type="ORF">TraAM80_05205</name>
</gene>
<dbReference type="RefSeq" id="XP_029238018.1">
    <property type="nucleotide sequence ID" value="XM_029382095.1"/>
</dbReference>